<dbReference type="Pfam" id="PF18097">
    <property type="entry name" value="Vta1_C"/>
    <property type="match status" value="1"/>
</dbReference>
<feature type="region of interest" description="Disordered" evidence="9">
    <location>
        <begin position="187"/>
        <end position="220"/>
    </location>
</feature>
<dbReference type="AlphaFoldDB" id="A0A8E5HLJ0"/>
<sequence>MSTESLPPPLKIPEVSRFLNRANQLRTVKPAIAYWCEYHAVNQIVTKGLHTTDDDCFTITKTLLERLEATKVERADDDAVVDNTAGQAYVEQFAQETFERAERAMRANKVTRQTADTFDAAATFFDITHEWGTPEPEVLKKIKFAKWNAARILKAIRDGRNPNQSNPKVEEDAGSLASVADPVFREITSPVGTQSAVTTTEGASDAAESRAPPPAQGYFPPASASANIFAASPLSQGFGPSASGEALPPAPMSPASSPDVHIPLQSSTQIAEKVPRQVTPPPPEPSWTTPAAATSQPAHIPERQAASQVPALPAEFTPSHKNIEQAQKHAKWAISALNFDDTPTAVQELRNALAMLGAL</sequence>
<evidence type="ECO:0000256" key="2">
    <source>
        <dbReference type="ARBA" id="ARBA00004496"/>
    </source>
</evidence>
<dbReference type="InterPro" id="IPR039431">
    <property type="entry name" value="Vta1/CALS_N"/>
</dbReference>
<comment type="subcellular location">
    <subcellularLocation>
        <location evidence="2">Cytoplasm</location>
    </subcellularLocation>
    <subcellularLocation>
        <location evidence="1">Endosome membrane</location>
        <topology evidence="1">Peripheral membrane protein</topology>
    </subcellularLocation>
</comment>
<organism evidence="12 13">
    <name type="scientific">Ustilaginoidea virens</name>
    <name type="common">Rice false smut fungus</name>
    <name type="synonym">Villosiclava virens</name>
    <dbReference type="NCBI Taxonomy" id="1159556"/>
    <lineage>
        <taxon>Eukaryota</taxon>
        <taxon>Fungi</taxon>
        <taxon>Dikarya</taxon>
        <taxon>Ascomycota</taxon>
        <taxon>Pezizomycotina</taxon>
        <taxon>Sordariomycetes</taxon>
        <taxon>Hypocreomycetidae</taxon>
        <taxon>Hypocreales</taxon>
        <taxon>Clavicipitaceae</taxon>
        <taxon>Ustilaginoidea</taxon>
    </lineage>
</organism>
<dbReference type="KEGG" id="uvi:66062536"/>
<dbReference type="InterPro" id="IPR023175">
    <property type="entry name" value="Vta1/CALS_N_sf"/>
</dbReference>
<dbReference type="Proteomes" id="UP000027002">
    <property type="component" value="Chromosome 1"/>
</dbReference>
<dbReference type="InterPro" id="IPR041212">
    <property type="entry name" value="Vta1_C"/>
</dbReference>
<feature type="region of interest" description="Disordered" evidence="9">
    <location>
        <begin position="274"/>
        <end position="305"/>
    </location>
</feature>
<evidence type="ECO:0008006" key="14">
    <source>
        <dbReference type="Google" id="ProtNLM"/>
    </source>
</evidence>
<keyword evidence="5" id="KW-0963">Cytoplasm</keyword>
<feature type="domain" description="Vta1 C-terminal" evidence="11">
    <location>
        <begin position="321"/>
        <end position="357"/>
    </location>
</feature>
<reference evidence="12" key="1">
    <citation type="submission" date="2020-03" db="EMBL/GenBank/DDBJ databases">
        <title>A mixture of massive structural variations and highly conserved coding sequences in Ustilaginoidea virens genome.</title>
        <authorList>
            <person name="Zhang K."/>
            <person name="Zhao Z."/>
            <person name="Zhang Z."/>
            <person name="Li Y."/>
            <person name="Hsiang T."/>
            <person name="Sun W."/>
        </authorList>
    </citation>
    <scope>NUCLEOTIDE SEQUENCE</scope>
    <source>
        <strain evidence="12">UV-8b</strain>
    </source>
</reference>
<evidence type="ECO:0000259" key="11">
    <source>
        <dbReference type="Pfam" id="PF18097"/>
    </source>
</evidence>
<evidence type="ECO:0000256" key="7">
    <source>
        <dbReference type="ARBA" id="ARBA00022927"/>
    </source>
</evidence>
<dbReference type="OrthoDB" id="391137at2759"/>
<evidence type="ECO:0000256" key="9">
    <source>
        <dbReference type="SAM" id="MobiDB-lite"/>
    </source>
</evidence>
<evidence type="ECO:0000256" key="5">
    <source>
        <dbReference type="ARBA" id="ARBA00022490"/>
    </source>
</evidence>
<dbReference type="GO" id="GO:0032511">
    <property type="term" value="P:late endosome to vacuole transport via multivesicular body sorting pathway"/>
    <property type="evidence" value="ECO:0007669"/>
    <property type="project" value="InterPro"/>
</dbReference>
<feature type="domain" description="Vta1/callose synthase N-terminal" evidence="10">
    <location>
        <begin position="15"/>
        <end position="157"/>
    </location>
</feature>
<dbReference type="GeneID" id="66062536"/>
<evidence type="ECO:0000259" key="10">
    <source>
        <dbReference type="Pfam" id="PF04652"/>
    </source>
</evidence>
<dbReference type="Gene3D" id="1.20.5.420">
    <property type="entry name" value="Immunoglobulin FC, subunit C"/>
    <property type="match status" value="1"/>
</dbReference>
<name>A0A8E5HLJ0_USTVR</name>
<dbReference type="Pfam" id="PF04652">
    <property type="entry name" value="Vta1"/>
    <property type="match status" value="1"/>
</dbReference>
<dbReference type="GO" id="GO:0010008">
    <property type="term" value="C:endosome membrane"/>
    <property type="evidence" value="ECO:0007669"/>
    <property type="project" value="UniProtKB-SubCell"/>
</dbReference>
<dbReference type="RefSeq" id="XP_042995190.1">
    <property type="nucleotide sequence ID" value="XM_043139256.1"/>
</dbReference>
<keyword evidence="6" id="KW-0967">Endosome</keyword>
<dbReference type="PANTHER" id="PTHR46009">
    <property type="entry name" value="VACUOLAR PROTEIN SORTING-ASSOCIATED PROTEIN VTA1 HOMOLOG"/>
    <property type="match status" value="1"/>
</dbReference>
<evidence type="ECO:0000256" key="4">
    <source>
        <dbReference type="ARBA" id="ARBA00022448"/>
    </source>
</evidence>
<dbReference type="GO" id="GO:0015031">
    <property type="term" value="P:protein transport"/>
    <property type="evidence" value="ECO:0007669"/>
    <property type="project" value="UniProtKB-KW"/>
</dbReference>
<feature type="compositionally biased region" description="Polar residues" evidence="9">
    <location>
        <begin position="190"/>
        <end position="202"/>
    </location>
</feature>
<evidence type="ECO:0000256" key="8">
    <source>
        <dbReference type="ARBA" id="ARBA00023136"/>
    </source>
</evidence>
<keyword evidence="4" id="KW-0813">Transport</keyword>
<protein>
    <recommendedName>
        <fullName evidence="14">DUF605-domain-containing protein</fullName>
    </recommendedName>
</protein>
<evidence type="ECO:0000256" key="3">
    <source>
        <dbReference type="ARBA" id="ARBA00007895"/>
    </source>
</evidence>
<keyword evidence="13" id="KW-1185">Reference proteome</keyword>
<proteinExistence type="inferred from homology"/>
<evidence type="ECO:0000313" key="13">
    <source>
        <dbReference type="Proteomes" id="UP000027002"/>
    </source>
</evidence>
<dbReference type="GO" id="GO:0005771">
    <property type="term" value="C:multivesicular body"/>
    <property type="evidence" value="ECO:0007669"/>
    <property type="project" value="TreeGrafter"/>
</dbReference>
<keyword evidence="7" id="KW-0653">Protein transport</keyword>
<accession>A0A8E5HLJ0</accession>
<evidence type="ECO:0000256" key="1">
    <source>
        <dbReference type="ARBA" id="ARBA00004481"/>
    </source>
</evidence>
<feature type="region of interest" description="Disordered" evidence="9">
    <location>
        <begin position="240"/>
        <end position="261"/>
    </location>
</feature>
<dbReference type="PANTHER" id="PTHR46009:SF1">
    <property type="entry name" value="VACUOLAR PROTEIN SORTING-ASSOCIATED PROTEIN VTA1 HOMOLOG"/>
    <property type="match status" value="1"/>
</dbReference>
<feature type="compositionally biased region" description="Low complexity" evidence="9">
    <location>
        <begin position="286"/>
        <end position="298"/>
    </location>
</feature>
<gene>
    <name evidence="12" type="ORF">UV8b_01758</name>
</gene>
<keyword evidence="8" id="KW-0472">Membrane</keyword>
<dbReference type="InterPro" id="IPR044538">
    <property type="entry name" value="Vta1-like"/>
</dbReference>
<dbReference type="EMBL" id="CP072753">
    <property type="protein sequence ID" value="QUC17517.1"/>
    <property type="molecule type" value="Genomic_DNA"/>
</dbReference>
<comment type="similarity">
    <text evidence="3">Belongs to the VTA1 family.</text>
</comment>
<dbReference type="Gene3D" id="1.25.40.270">
    <property type="entry name" value="Vacuolar protein sorting-associated protein vta1"/>
    <property type="match status" value="1"/>
</dbReference>
<evidence type="ECO:0000256" key="6">
    <source>
        <dbReference type="ARBA" id="ARBA00022753"/>
    </source>
</evidence>
<evidence type="ECO:0000313" key="12">
    <source>
        <dbReference type="EMBL" id="QUC17517.1"/>
    </source>
</evidence>